<gene>
    <name evidence="1" type="ORF">CcrBL9_gp408</name>
</gene>
<protein>
    <submittedName>
        <fullName evidence="1">Uncharacterized protein</fullName>
    </submittedName>
</protein>
<keyword evidence="2" id="KW-1185">Reference proteome</keyword>
<evidence type="ECO:0000313" key="1">
    <source>
        <dbReference type="EMBL" id="AXQ69432.1"/>
    </source>
</evidence>
<reference evidence="2" key="1">
    <citation type="submission" date="2018-07" db="EMBL/GenBank/DDBJ databases">
        <title>Giant CbK-like Caulobacter bacteriophages have genetically divergent genomes.</title>
        <authorList>
            <person name="Wilson K.M."/>
            <person name="Ely B."/>
        </authorList>
    </citation>
    <scope>NUCLEOTIDE SEQUENCE [LARGE SCALE GENOMIC DNA]</scope>
</reference>
<reference evidence="1 2" key="2">
    <citation type="submission" date="2018-09" db="EMBL/GenBank/DDBJ databases">
        <title>Giant CbK-like Caulobacter bacteriophages have genetically divergent genomes.</title>
        <authorList>
            <person name="Wilson K."/>
            <person name="Ely B."/>
        </authorList>
    </citation>
    <scope>NUCLEOTIDE SEQUENCE [LARGE SCALE GENOMIC DNA]</scope>
</reference>
<evidence type="ECO:0000313" key="2">
    <source>
        <dbReference type="Proteomes" id="UP000259421"/>
    </source>
</evidence>
<sequence>MPQKMLSVCTCRQCKRARRRGRILGARLLKHLGSRAHFQSGVVPFARYAKGKRIRRPQNQKDLDE</sequence>
<dbReference type="EMBL" id="MH588546">
    <property type="protein sequence ID" value="AXQ69432.1"/>
    <property type="molecule type" value="Genomic_DNA"/>
</dbReference>
<proteinExistence type="predicted"/>
<organism evidence="1 2">
    <name type="scientific">Caulobacter phage CcrBL9</name>
    <dbReference type="NCBI Taxonomy" id="2283270"/>
    <lineage>
        <taxon>Viruses</taxon>
        <taxon>Duplodnaviria</taxon>
        <taxon>Heunggongvirae</taxon>
        <taxon>Uroviricota</taxon>
        <taxon>Caudoviricetes</taxon>
        <taxon>Jeanschmidtviridae</taxon>
        <taxon>Bertelyvirus</taxon>
        <taxon>Bertelyvirus BL9</taxon>
    </lineage>
</organism>
<accession>A0A385EF18</accession>
<name>A0A385EF18_9CAUD</name>
<dbReference type="Proteomes" id="UP000259421">
    <property type="component" value="Segment"/>
</dbReference>